<evidence type="ECO:0000313" key="2">
    <source>
        <dbReference type="EMBL" id="ERM95570.1"/>
    </source>
</evidence>
<sequence length="102" mass="11263">MRPVSVTFEEVFQTKEVSKVLAKKCSKVVEVGWFTSAGPALNTSDSSSDDLSPTSKNWKVDKSTKVADVHAQAWEMIKVMNVSFPGSIEVVKACERINVKRT</sequence>
<proteinExistence type="predicted"/>
<dbReference type="HOGENOM" id="CLU_2281198_0_0_1"/>
<accession>W1NK51</accession>
<dbReference type="Gramene" id="ERM95570">
    <property type="protein sequence ID" value="ERM95570"/>
    <property type="gene ID" value="AMTR_s00023p00086590"/>
</dbReference>
<evidence type="ECO:0000256" key="1">
    <source>
        <dbReference type="SAM" id="MobiDB-lite"/>
    </source>
</evidence>
<organism evidence="2 3">
    <name type="scientific">Amborella trichopoda</name>
    <dbReference type="NCBI Taxonomy" id="13333"/>
    <lineage>
        <taxon>Eukaryota</taxon>
        <taxon>Viridiplantae</taxon>
        <taxon>Streptophyta</taxon>
        <taxon>Embryophyta</taxon>
        <taxon>Tracheophyta</taxon>
        <taxon>Spermatophyta</taxon>
        <taxon>Magnoliopsida</taxon>
        <taxon>Amborellales</taxon>
        <taxon>Amborellaceae</taxon>
        <taxon>Amborella</taxon>
    </lineage>
</organism>
<keyword evidence="3" id="KW-1185">Reference proteome</keyword>
<dbReference type="Proteomes" id="UP000017836">
    <property type="component" value="Unassembled WGS sequence"/>
</dbReference>
<name>W1NK51_AMBTC</name>
<feature type="region of interest" description="Disordered" evidence="1">
    <location>
        <begin position="37"/>
        <end position="57"/>
    </location>
</feature>
<evidence type="ECO:0000313" key="3">
    <source>
        <dbReference type="Proteomes" id="UP000017836"/>
    </source>
</evidence>
<protein>
    <submittedName>
        <fullName evidence="2">Uncharacterized protein</fullName>
    </submittedName>
</protein>
<reference evidence="3" key="1">
    <citation type="journal article" date="2013" name="Science">
        <title>The Amborella genome and the evolution of flowering plants.</title>
        <authorList>
            <consortium name="Amborella Genome Project"/>
        </authorList>
    </citation>
    <scope>NUCLEOTIDE SEQUENCE [LARGE SCALE GENOMIC DNA]</scope>
</reference>
<gene>
    <name evidence="2" type="ORF">AMTR_s00023p00086590</name>
</gene>
<dbReference type="EMBL" id="KI397474">
    <property type="protein sequence ID" value="ERM95570.1"/>
    <property type="molecule type" value="Genomic_DNA"/>
</dbReference>
<dbReference type="AlphaFoldDB" id="W1NK51"/>